<dbReference type="EMBL" id="JAWDGP010001028">
    <property type="protein sequence ID" value="KAK3795597.1"/>
    <property type="molecule type" value="Genomic_DNA"/>
</dbReference>
<accession>A0AAE1AZA4</accession>
<keyword evidence="2" id="KW-1185">Reference proteome</keyword>
<dbReference type="Proteomes" id="UP001283361">
    <property type="component" value="Unassembled WGS sequence"/>
</dbReference>
<protein>
    <submittedName>
        <fullName evidence="1">Uncharacterized protein</fullName>
    </submittedName>
</protein>
<reference evidence="1" key="1">
    <citation type="journal article" date="2023" name="G3 (Bethesda)">
        <title>A reference genome for the long-term kleptoplast-retaining sea slug Elysia crispata morphotype clarki.</title>
        <authorList>
            <person name="Eastman K.E."/>
            <person name="Pendleton A.L."/>
            <person name="Shaikh M.A."/>
            <person name="Suttiyut T."/>
            <person name="Ogas R."/>
            <person name="Tomko P."/>
            <person name="Gavelis G."/>
            <person name="Widhalm J.R."/>
            <person name="Wisecaver J.H."/>
        </authorList>
    </citation>
    <scope>NUCLEOTIDE SEQUENCE</scope>
    <source>
        <strain evidence="1">ECLA1</strain>
    </source>
</reference>
<dbReference type="AlphaFoldDB" id="A0AAE1AZA4"/>
<evidence type="ECO:0000313" key="1">
    <source>
        <dbReference type="EMBL" id="KAK3795597.1"/>
    </source>
</evidence>
<proteinExistence type="predicted"/>
<gene>
    <name evidence="1" type="ORF">RRG08_010551</name>
</gene>
<comment type="caution">
    <text evidence="1">The sequence shown here is derived from an EMBL/GenBank/DDBJ whole genome shotgun (WGS) entry which is preliminary data.</text>
</comment>
<organism evidence="1 2">
    <name type="scientific">Elysia crispata</name>
    <name type="common">lettuce slug</name>
    <dbReference type="NCBI Taxonomy" id="231223"/>
    <lineage>
        <taxon>Eukaryota</taxon>
        <taxon>Metazoa</taxon>
        <taxon>Spiralia</taxon>
        <taxon>Lophotrochozoa</taxon>
        <taxon>Mollusca</taxon>
        <taxon>Gastropoda</taxon>
        <taxon>Heterobranchia</taxon>
        <taxon>Euthyneura</taxon>
        <taxon>Panpulmonata</taxon>
        <taxon>Sacoglossa</taxon>
        <taxon>Placobranchoidea</taxon>
        <taxon>Plakobranchidae</taxon>
        <taxon>Elysia</taxon>
    </lineage>
</organism>
<sequence>MPCYIPRRSLKVGKAWLGRVYWTHVVTTEQISREDPPVLGRLGWVYWTHVVTTEQISREDPPKLGRLGWVEFTGPM</sequence>
<name>A0AAE1AZA4_9GAST</name>
<evidence type="ECO:0000313" key="2">
    <source>
        <dbReference type="Proteomes" id="UP001283361"/>
    </source>
</evidence>